<keyword evidence="6" id="KW-0449">Lipoprotein</keyword>
<dbReference type="Pfam" id="PF13627">
    <property type="entry name" value="LptM_cons"/>
    <property type="match status" value="1"/>
</dbReference>
<evidence type="ECO:0000256" key="3">
    <source>
        <dbReference type="ARBA" id="ARBA00023136"/>
    </source>
</evidence>
<evidence type="ECO:0000313" key="9">
    <source>
        <dbReference type="Proteomes" id="UP000288395"/>
    </source>
</evidence>
<feature type="region of interest" description="Disordered" evidence="7">
    <location>
        <begin position="31"/>
        <end position="56"/>
    </location>
</feature>
<evidence type="ECO:0000256" key="5">
    <source>
        <dbReference type="ARBA" id="ARBA00023237"/>
    </source>
</evidence>
<protein>
    <recommendedName>
        <fullName evidence="10">Lipoprotein</fullName>
    </recommendedName>
</protein>
<dbReference type="GO" id="GO:0009279">
    <property type="term" value="C:cell outer membrane"/>
    <property type="evidence" value="ECO:0007669"/>
    <property type="project" value="UniProtKB-SubCell"/>
</dbReference>
<evidence type="ECO:0000256" key="1">
    <source>
        <dbReference type="ARBA" id="ARBA00004459"/>
    </source>
</evidence>
<keyword evidence="2" id="KW-0732">Signal</keyword>
<dbReference type="PROSITE" id="PS51257">
    <property type="entry name" value="PROKAR_LIPOPROTEIN"/>
    <property type="match status" value="1"/>
</dbReference>
<evidence type="ECO:0000256" key="4">
    <source>
        <dbReference type="ARBA" id="ARBA00023139"/>
    </source>
</evidence>
<dbReference type="RefSeq" id="WP_126768236.1">
    <property type="nucleotide sequence ID" value="NZ_PIPJ01000010.1"/>
</dbReference>
<evidence type="ECO:0008006" key="10">
    <source>
        <dbReference type="Google" id="ProtNLM"/>
    </source>
</evidence>
<evidence type="ECO:0000313" key="8">
    <source>
        <dbReference type="EMBL" id="RUO18764.1"/>
    </source>
</evidence>
<comment type="caution">
    <text evidence="8">The sequence shown here is derived from an EMBL/GenBank/DDBJ whole genome shotgun (WGS) entry which is preliminary data.</text>
</comment>
<proteinExistence type="predicted"/>
<name>A0A432VR66_9GAMM</name>
<dbReference type="AlphaFoldDB" id="A0A432VR66"/>
<evidence type="ECO:0000256" key="7">
    <source>
        <dbReference type="SAM" id="MobiDB-lite"/>
    </source>
</evidence>
<organism evidence="8 9">
    <name type="scientific">Aliidiomarina iranensis</name>
    <dbReference type="NCBI Taxonomy" id="1434071"/>
    <lineage>
        <taxon>Bacteria</taxon>
        <taxon>Pseudomonadati</taxon>
        <taxon>Pseudomonadota</taxon>
        <taxon>Gammaproteobacteria</taxon>
        <taxon>Alteromonadales</taxon>
        <taxon>Idiomarinaceae</taxon>
        <taxon>Aliidiomarina</taxon>
    </lineage>
</organism>
<keyword evidence="9" id="KW-1185">Reference proteome</keyword>
<feature type="compositionally biased region" description="Low complexity" evidence="7">
    <location>
        <begin position="34"/>
        <end position="45"/>
    </location>
</feature>
<dbReference type="Proteomes" id="UP000288395">
    <property type="component" value="Unassembled WGS sequence"/>
</dbReference>
<feature type="compositionally biased region" description="Acidic residues" evidence="7">
    <location>
        <begin position="46"/>
        <end position="56"/>
    </location>
</feature>
<evidence type="ECO:0000256" key="2">
    <source>
        <dbReference type="ARBA" id="ARBA00022729"/>
    </source>
</evidence>
<evidence type="ECO:0000256" key="6">
    <source>
        <dbReference type="ARBA" id="ARBA00023288"/>
    </source>
</evidence>
<dbReference type="NCBIfam" id="NF047847">
    <property type="entry name" value="SS_mature_LptM"/>
    <property type="match status" value="1"/>
</dbReference>
<reference evidence="9" key="1">
    <citation type="journal article" date="2018" name="Front. Microbiol.">
        <title>Genome-Based Analysis Reveals the Taxonomy and Diversity of the Family Idiomarinaceae.</title>
        <authorList>
            <person name="Liu Y."/>
            <person name="Lai Q."/>
            <person name="Shao Z."/>
        </authorList>
    </citation>
    <scope>NUCLEOTIDE SEQUENCE [LARGE SCALE GENOMIC DNA]</scope>
    <source>
        <strain evidence="9">GBPy7</strain>
    </source>
</reference>
<dbReference type="InterPro" id="IPR032831">
    <property type="entry name" value="LptM_cons"/>
</dbReference>
<keyword evidence="4" id="KW-0564">Palmitate</keyword>
<gene>
    <name evidence="8" type="ORF">CWE08_11075</name>
</gene>
<dbReference type="EMBL" id="PIPJ01000010">
    <property type="protein sequence ID" value="RUO18764.1"/>
    <property type="molecule type" value="Genomic_DNA"/>
</dbReference>
<accession>A0A432VR66</accession>
<sequence>MKKRTRTNFKILVSLICSLILLAGCGQKGPLFIPEPEQQTEPSETQQEEDVDNERN</sequence>
<comment type="subcellular location">
    <subcellularLocation>
        <location evidence="1">Cell outer membrane</location>
        <topology evidence="1">Lipid-anchor</topology>
    </subcellularLocation>
</comment>
<keyword evidence="5" id="KW-0998">Cell outer membrane</keyword>
<keyword evidence="3" id="KW-0472">Membrane</keyword>